<dbReference type="Proteomes" id="UP000198882">
    <property type="component" value="Unassembled WGS sequence"/>
</dbReference>
<dbReference type="AlphaFoldDB" id="A0A1G9HAJ8"/>
<evidence type="ECO:0000313" key="3">
    <source>
        <dbReference type="Proteomes" id="UP000198882"/>
    </source>
</evidence>
<sequence>MIDTEYEHAGEWDCDACGETFEVEHKLDVLAHSMGCGIGSENNANRAGGHDGYRRRKRELEQFVGTDR</sequence>
<protein>
    <recommendedName>
        <fullName evidence="4">C2H2-type domain-containing protein</fullName>
    </recommendedName>
</protein>
<dbReference type="RefSeq" id="WP_090312491.1">
    <property type="nucleotide sequence ID" value="NZ_FNFE01000011.1"/>
</dbReference>
<feature type="region of interest" description="Disordered" evidence="1">
    <location>
        <begin position="40"/>
        <end position="68"/>
    </location>
</feature>
<feature type="compositionally biased region" description="Basic and acidic residues" evidence="1">
    <location>
        <begin position="48"/>
        <end position="68"/>
    </location>
</feature>
<name>A0A1G9HAJ8_9EURY</name>
<reference evidence="3" key="1">
    <citation type="submission" date="2016-10" db="EMBL/GenBank/DDBJ databases">
        <authorList>
            <person name="Varghese N."/>
            <person name="Submissions S."/>
        </authorList>
    </citation>
    <scope>NUCLEOTIDE SEQUENCE [LARGE SCALE GENOMIC DNA]</scope>
    <source>
        <strain evidence="3">B4,CECT 8067,JCM 17497</strain>
    </source>
</reference>
<keyword evidence="3" id="KW-1185">Reference proteome</keyword>
<gene>
    <name evidence="2" type="ORF">SAMN04515672_0176</name>
</gene>
<dbReference type="STRING" id="1095776.SAMN04515672_0176"/>
<evidence type="ECO:0008006" key="4">
    <source>
        <dbReference type="Google" id="ProtNLM"/>
    </source>
</evidence>
<dbReference type="EMBL" id="FNFE01000011">
    <property type="protein sequence ID" value="SDL10011.1"/>
    <property type="molecule type" value="Genomic_DNA"/>
</dbReference>
<proteinExistence type="predicted"/>
<evidence type="ECO:0000313" key="2">
    <source>
        <dbReference type="EMBL" id="SDL10011.1"/>
    </source>
</evidence>
<evidence type="ECO:0000256" key="1">
    <source>
        <dbReference type="SAM" id="MobiDB-lite"/>
    </source>
</evidence>
<accession>A0A1G9HAJ8</accession>
<organism evidence="2 3">
    <name type="scientific">Natronorubrum texcoconense</name>
    <dbReference type="NCBI Taxonomy" id="1095776"/>
    <lineage>
        <taxon>Archaea</taxon>
        <taxon>Methanobacteriati</taxon>
        <taxon>Methanobacteriota</taxon>
        <taxon>Stenosarchaea group</taxon>
        <taxon>Halobacteria</taxon>
        <taxon>Halobacteriales</taxon>
        <taxon>Natrialbaceae</taxon>
        <taxon>Natronorubrum</taxon>
    </lineage>
</organism>